<proteinExistence type="predicted"/>
<evidence type="ECO:0000313" key="2">
    <source>
        <dbReference type="EMBL" id="MPC91991.1"/>
    </source>
</evidence>
<comment type="caution">
    <text evidence="2">The sequence shown here is derived from an EMBL/GenBank/DDBJ whole genome shotgun (WGS) entry which is preliminary data.</text>
</comment>
<accession>A0A5B7J2E5</accession>
<dbReference type="OrthoDB" id="496749at2759"/>
<dbReference type="Proteomes" id="UP000324222">
    <property type="component" value="Unassembled WGS sequence"/>
</dbReference>
<feature type="region of interest" description="Disordered" evidence="1">
    <location>
        <begin position="24"/>
        <end position="58"/>
    </location>
</feature>
<feature type="compositionally biased region" description="Polar residues" evidence="1">
    <location>
        <begin position="35"/>
        <end position="46"/>
    </location>
</feature>
<gene>
    <name evidence="2" type="ORF">E2C01_087059</name>
</gene>
<sequence>MQRPRCIQRLLRHLAALTNLGHFPPASTFPAPISRSVSSNTMSNGEPQAKKHKPDPDSLDIHRRLEKARRDVSSAIHLHCLMLNINS</sequence>
<dbReference type="EMBL" id="VSRR010089717">
    <property type="protein sequence ID" value="MPC91991.1"/>
    <property type="molecule type" value="Genomic_DNA"/>
</dbReference>
<dbReference type="AlphaFoldDB" id="A0A5B7J2E5"/>
<keyword evidence="3" id="KW-1185">Reference proteome</keyword>
<name>A0A5B7J2E5_PORTR</name>
<evidence type="ECO:0000313" key="3">
    <source>
        <dbReference type="Proteomes" id="UP000324222"/>
    </source>
</evidence>
<evidence type="ECO:0000256" key="1">
    <source>
        <dbReference type="SAM" id="MobiDB-lite"/>
    </source>
</evidence>
<organism evidence="2 3">
    <name type="scientific">Portunus trituberculatus</name>
    <name type="common">Swimming crab</name>
    <name type="synonym">Neptunus trituberculatus</name>
    <dbReference type="NCBI Taxonomy" id="210409"/>
    <lineage>
        <taxon>Eukaryota</taxon>
        <taxon>Metazoa</taxon>
        <taxon>Ecdysozoa</taxon>
        <taxon>Arthropoda</taxon>
        <taxon>Crustacea</taxon>
        <taxon>Multicrustacea</taxon>
        <taxon>Malacostraca</taxon>
        <taxon>Eumalacostraca</taxon>
        <taxon>Eucarida</taxon>
        <taxon>Decapoda</taxon>
        <taxon>Pleocyemata</taxon>
        <taxon>Brachyura</taxon>
        <taxon>Eubrachyura</taxon>
        <taxon>Portunoidea</taxon>
        <taxon>Portunidae</taxon>
        <taxon>Portuninae</taxon>
        <taxon>Portunus</taxon>
    </lineage>
</organism>
<protein>
    <submittedName>
        <fullName evidence="2">Uncharacterized protein</fullName>
    </submittedName>
</protein>
<reference evidence="2 3" key="1">
    <citation type="submission" date="2019-05" db="EMBL/GenBank/DDBJ databases">
        <title>Another draft genome of Portunus trituberculatus and its Hox gene families provides insights of decapod evolution.</title>
        <authorList>
            <person name="Jeong J.-H."/>
            <person name="Song I."/>
            <person name="Kim S."/>
            <person name="Choi T."/>
            <person name="Kim D."/>
            <person name="Ryu S."/>
            <person name="Kim W."/>
        </authorList>
    </citation>
    <scope>NUCLEOTIDE SEQUENCE [LARGE SCALE GENOMIC DNA]</scope>
    <source>
        <tissue evidence="2">Muscle</tissue>
    </source>
</reference>